<feature type="domain" description="Acyltransferase 3" evidence="11">
    <location>
        <begin position="12"/>
        <end position="348"/>
    </location>
</feature>
<sequence>MPEQSNKKRYMPGLDGLRALSVIAVIVYHLPMNVLPGGFLGVGVFFVLSGYLITDQLVAKWKAERTLDLRGFWLRRARRLLPAMLLLVAVVSAWLAATDASRLHSLGGDIGAALAYIHNWWLIYHNVSYFESFGPPSPFGHFWSLAVEEQFYVLWPLLLALGLTIAPKRGPLALLIMGGAAASAMAMAYLYAPGTDPSRVYYGTDTRAFGLLIGAALAVVVPSASLKPIESGRGRFLMDGIGATALIAIALMALFTHEYGSFAYRGGLALLSVVTAILIAVLIHPSSRLAQVLSIKPLRWIGVRSYGIYLWHYPVIALTSEANTAGGADYPRIAFQLWLTLLLAALSWNFVERPIIGGALGRLFRRLTSRPASSGGSAAWRALHPRAFALLSVSAIFALCISCGSGSGERPGASAEAAGTTPVVQAPSAGGNSDLELVSGGADSSPSASGKPGASPSSTSEPEATPGASQAAKPGEKEPTVKQPDGSESNGSQSNGANSNGTNSNGTNSNGANPGGASPTGSKPGGTQPGASGSNATKPNEAQPDGTNSASATPQADGKGVTVIGDSVILGVKPYLEKLLPGILVDGEVGRQMNKAMETVEALESGGDIGKVVVIELGTNGSFTEKKLKEILDELGDDRSIILINTRVPRQWQDPVNKTLKEVAADYENVSMIDWYRASAGKEEYFGKDGVHLTRTGAEAYADLVAKELASVREA</sequence>
<dbReference type="OrthoDB" id="9796461at2"/>
<evidence type="ECO:0000256" key="6">
    <source>
        <dbReference type="ARBA" id="ARBA00022989"/>
    </source>
</evidence>
<dbReference type="PANTHER" id="PTHR23028">
    <property type="entry name" value="ACETYLTRANSFERASE"/>
    <property type="match status" value="1"/>
</dbReference>
<dbReference type="Gene3D" id="3.40.50.1110">
    <property type="entry name" value="SGNH hydrolase"/>
    <property type="match status" value="1"/>
</dbReference>
<keyword evidence="4 12" id="KW-0808">Transferase</keyword>
<keyword evidence="8" id="KW-0012">Acyltransferase</keyword>
<gene>
    <name evidence="12" type="ORF">E6C55_12420</name>
</gene>
<protein>
    <submittedName>
        <fullName evidence="12">Acetyltransferase</fullName>
    </submittedName>
</protein>
<accession>A0A4S4BWK4</accession>
<feature type="transmembrane region" description="Helical" evidence="10">
    <location>
        <begin position="207"/>
        <end position="224"/>
    </location>
</feature>
<evidence type="ECO:0000256" key="1">
    <source>
        <dbReference type="ARBA" id="ARBA00004651"/>
    </source>
</evidence>
<comment type="similarity">
    <text evidence="2">Belongs to the acyltransferase 3 family.</text>
</comment>
<evidence type="ECO:0000259" key="11">
    <source>
        <dbReference type="Pfam" id="PF01757"/>
    </source>
</evidence>
<keyword evidence="7 10" id="KW-0472">Membrane</keyword>
<keyword evidence="6 10" id="KW-1133">Transmembrane helix</keyword>
<organism evidence="12 13">
    <name type="scientific">Cohnella fermenti</name>
    <dbReference type="NCBI Taxonomy" id="2565925"/>
    <lineage>
        <taxon>Bacteria</taxon>
        <taxon>Bacillati</taxon>
        <taxon>Bacillota</taxon>
        <taxon>Bacilli</taxon>
        <taxon>Bacillales</taxon>
        <taxon>Paenibacillaceae</taxon>
        <taxon>Cohnella</taxon>
    </lineage>
</organism>
<dbReference type="GO" id="GO:0016747">
    <property type="term" value="F:acyltransferase activity, transferring groups other than amino-acyl groups"/>
    <property type="evidence" value="ECO:0007669"/>
    <property type="project" value="InterPro"/>
</dbReference>
<feature type="transmembrane region" description="Helical" evidence="10">
    <location>
        <begin position="172"/>
        <end position="192"/>
    </location>
</feature>
<feature type="transmembrane region" description="Helical" evidence="10">
    <location>
        <begin position="37"/>
        <end position="59"/>
    </location>
</feature>
<reference evidence="12 13" key="1">
    <citation type="submission" date="2019-04" db="EMBL/GenBank/DDBJ databases">
        <title>Cohnella sp. nov. isolated from preserved vegetables.</title>
        <authorList>
            <person name="Lin S.-Y."/>
            <person name="Hung M.-H."/>
            <person name="Young C.-C."/>
        </authorList>
    </citation>
    <scope>NUCLEOTIDE SEQUENCE [LARGE SCALE GENOMIC DNA]</scope>
    <source>
        <strain evidence="12 13">CC-MHH1044</strain>
    </source>
</reference>
<proteinExistence type="inferred from homology"/>
<dbReference type="InterPro" id="IPR002656">
    <property type="entry name" value="Acyl_transf_3_dom"/>
</dbReference>
<feature type="compositionally biased region" description="Low complexity" evidence="9">
    <location>
        <begin position="486"/>
        <end position="517"/>
    </location>
</feature>
<feature type="transmembrane region" description="Helical" evidence="10">
    <location>
        <begin position="80"/>
        <end position="97"/>
    </location>
</feature>
<name>A0A4S4BWK4_9BACL</name>
<dbReference type="GO" id="GO:0005886">
    <property type="term" value="C:plasma membrane"/>
    <property type="evidence" value="ECO:0007669"/>
    <property type="project" value="UniProtKB-SubCell"/>
</dbReference>
<evidence type="ECO:0000256" key="7">
    <source>
        <dbReference type="ARBA" id="ARBA00023136"/>
    </source>
</evidence>
<keyword evidence="3" id="KW-1003">Cell membrane</keyword>
<dbReference type="RefSeq" id="WP_136370110.1">
    <property type="nucleotide sequence ID" value="NZ_SSOB01000013.1"/>
</dbReference>
<evidence type="ECO:0000256" key="3">
    <source>
        <dbReference type="ARBA" id="ARBA00022475"/>
    </source>
</evidence>
<evidence type="ECO:0000256" key="2">
    <source>
        <dbReference type="ARBA" id="ARBA00007400"/>
    </source>
</evidence>
<dbReference type="CDD" id="cd01840">
    <property type="entry name" value="SGNH_hydrolase_yrhL_like"/>
    <property type="match status" value="1"/>
</dbReference>
<evidence type="ECO:0000313" key="13">
    <source>
        <dbReference type="Proteomes" id="UP000310636"/>
    </source>
</evidence>
<dbReference type="EMBL" id="SSOB01000013">
    <property type="protein sequence ID" value="THF79574.1"/>
    <property type="molecule type" value="Genomic_DNA"/>
</dbReference>
<feature type="transmembrane region" description="Helical" evidence="10">
    <location>
        <begin position="12"/>
        <end position="31"/>
    </location>
</feature>
<feature type="transmembrane region" description="Helical" evidence="10">
    <location>
        <begin position="236"/>
        <end position="256"/>
    </location>
</feature>
<dbReference type="AlphaFoldDB" id="A0A4S4BWK4"/>
<dbReference type="SUPFAM" id="SSF52266">
    <property type="entry name" value="SGNH hydrolase"/>
    <property type="match status" value="1"/>
</dbReference>
<comment type="caution">
    <text evidence="12">The sequence shown here is derived from an EMBL/GenBank/DDBJ whole genome shotgun (WGS) entry which is preliminary data.</text>
</comment>
<dbReference type="Proteomes" id="UP000310636">
    <property type="component" value="Unassembled WGS sequence"/>
</dbReference>
<evidence type="ECO:0000256" key="5">
    <source>
        <dbReference type="ARBA" id="ARBA00022692"/>
    </source>
</evidence>
<evidence type="ECO:0000313" key="12">
    <source>
        <dbReference type="EMBL" id="THF79574.1"/>
    </source>
</evidence>
<dbReference type="PANTHER" id="PTHR23028:SF53">
    <property type="entry name" value="ACYL_TRANSF_3 DOMAIN-CONTAINING PROTEIN"/>
    <property type="match status" value="1"/>
</dbReference>
<evidence type="ECO:0000256" key="10">
    <source>
        <dbReference type="SAM" id="Phobius"/>
    </source>
</evidence>
<evidence type="ECO:0000256" key="9">
    <source>
        <dbReference type="SAM" id="MobiDB-lite"/>
    </source>
</evidence>
<feature type="region of interest" description="Disordered" evidence="9">
    <location>
        <begin position="410"/>
        <end position="559"/>
    </location>
</feature>
<feature type="compositionally biased region" description="Low complexity" evidence="9">
    <location>
        <begin position="439"/>
        <end position="467"/>
    </location>
</feature>
<dbReference type="Pfam" id="PF01757">
    <property type="entry name" value="Acyl_transf_3"/>
    <property type="match status" value="1"/>
</dbReference>
<feature type="compositionally biased region" description="Polar residues" evidence="9">
    <location>
        <begin position="529"/>
        <end position="554"/>
    </location>
</feature>
<comment type="subcellular location">
    <subcellularLocation>
        <location evidence="1">Cell membrane</location>
        <topology evidence="1">Multi-pass membrane protein</topology>
    </subcellularLocation>
</comment>
<dbReference type="GO" id="GO:0009103">
    <property type="term" value="P:lipopolysaccharide biosynthetic process"/>
    <property type="evidence" value="ECO:0007669"/>
    <property type="project" value="TreeGrafter"/>
</dbReference>
<dbReference type="InterPro" id="IPR050879">
    <property type="entry name" value="Acyltransferase_3"/>
</dbReference>
<dbReference type="InterPro" id="IPR036514">
    <property type="entry name" value="SGNH_hydro_sf"/>
</dbReference>
<evidence type="ECO:0000256" key="8">
    <source>
        <dbReference type="ARBA" id="ARBA00023315"/>
    </source>
</evidence>
<evidence type="ECO:0000256" key="4">
    <source>
        <dbReference type="ARBA" id="ARBA00022679"/>
    </source>
</evidence>
<keyword evidence="5 10" id="KW-0812">Transmembrane</keyword>
<keyword evidence="13" id="KW-1185">Reference proteome</keyword>
<feature type="transmembrane region" description="Helical" evidence="10">
    <location>
        <begin position="262"/>
        <end position="285"/>
    </location>
</feature>